<feature type="region of interest" description="Disordered" evidence="1">
    <location>
        <begin position="28"/>
        <end position="63"/>
    </location>
</feature>
<dbReference type="AlphaFoldDB" id="A0A9P6M1H2"/>
<feature type="compositionally biased region" description="Low complexity" evidence="1">
    <location>
        <begin position="28"/>
        <end position="41"/>
    </location>
</feature>
<keyword evidence="4" id="KW-1185">Reference proteome</keyword>
<evidence type="ECO:0000313" key="4">
    <source>
        <dbReference type="Proteomes" id="UP000738359"/>
    </source>
</evidence>
<dbReference type="Proteomes" id="UP000738359">
    <property type="component" value="Unassembled WGS sequence"/>
</dbReference>
<sequence>MFKSTFTTFLFLAALMALSSVANAQSPSTSGVSATTSATEAPRATGPPSASITTPPRVGGNFTATPDFASLATLIASLATAKPKPTGDAKNGATAGSATLLSTDARAGLGLVLLTTLVAAMGTLAL</sequence>
<evidence type="ECO:0000256" key="1">
    <source>
        <dbReference type="SAM" id="MobiDB-lite"/>
    </source>
</evidence>
<evidence type="ECO:0000313" key="3">
    <source>
        <dbReference type="EMBL" id="KAF9959872.1"/>
    </source>
</evidence>
<keyword evidence="2" id="KW-0732">Signal</keyword>
<feature type="signal peptide" evidence="2">
    <location>
        <begin position="1"/>
        <end position="24"/>
    </location>
</feature>
<name>A0A9P6M1H2_MORAP</name>
<reference evidence="3" key="1">
    <citation type="journal article" date="2020" name="Fungal Divers.">
        <title>Resolving the Mortierellaceae phylogeny through synthesis of multi-gene phylogenetics and phylogenomics.</title>
        <authorList>
            <person name="Vandepol N."/>
            <person name="Liber J."/>
            <person name="Desiro A."/>
            <person name="Na H."/>
            <person name="Kennedy M."/>
            <person name="Barry K."/>
            <person name="Grigoriev I.V."/>
            <person name="Miller A.N."/>
            <person name="O'Donnell K."/>
            <person name="Stajich J.E."/>
            <person name="Bonito G."/>
        </authorList>
    </citation>
    <scope>NUCLEOTIDE SEQUENCE</scope>
    <source>
        <strain evidence="3">CK1249</strain>
    </source>
</reference>
<dbReference type="EMBL" id="JAAAHY010000654">
    <property type="protein sequence ID" value="KAF9959872.1"/>
    <property type="molecule type" value="Genomic_DNA"/>
</dbReference>
<organism evidence="3 4">
    <name type="scientific">Mortierella alpina</name>
    <name type="common">Oleaginous fungus</name>
    <name type="synonym">Mortierella renispora</name>
    <dbReference type="NCBI Taxonomy" id="64518"/>
    <lineage>
        <taxon>Eukaryota</taxon>
        <taxon>Fungi</taxon>
        <taxon>Fungi incertae sedis</taxon>
        <taxon>Mucoromycota</taxon>
        <taxon>Mortierellomycotina</taxon>
        <taxon>Mortierellomycetes</taxon>
        <taxon>Mortierellales</taxon>
        <taxon>Mortierellaceae</taxon>
        <taxon>Mortierella</taxon>
    </lineage>
</organism>
<proteinExistence type="predicted"/>
<gene>
    <name evidence="3" type="ORF">BGZ70_008741</name>
</gene>
<protein>
    <submittedName>
        <fullName evidence="3">Uncharacterized protein</fullName>
    </submittedName>
</protein>
<feature type="chain" id="PRO_5040443950" evidence="2">
    <location>
        <begin position="25"/>
        <end position="126"/>
    </location>
</feature>
<accession>A0A9P6M1H2</accession>
<comment type="caution">
    <text evidence="3">The sequence shown here is derived from an EMBL/GenBank/DDBJ whole genome shotgun (WGS) entry which is preliminary data.</text>
</comment>
<evidence type="ECO:0000256" key="2">
    <source>
        <dbReference type="SAM" id="SignalP"/>
    </source>
</evidence>